<dbReference type="SUPFAM" id="SSF56112">
    <property type="entry name" value="Protein kinase-like (PK-like)"/>
    <property type="match status" value="1"/>
</dbReference>
<dbReference type="VEuPathDB" id="FungiDB:BO70DRAFT_405070"/>
<organism evidence="1 2">
    <name type="scientific">Aspergillus heteromorphus CBS 117.55</name>
    <dbReference type="NCBI Taxonomy" id="1448321"/>
    <lineage>
        <taxon>Eukaryota</taxon>
        <taxon>Fungi</taxon>
        <taxon>Dikarya</taxon>
        <taxon>Ascomycota</taxon>
        <taxon>Pezizomycotina</taxon>
        <taxon>Eurotiomycetes</taxon>
        <taxon>Eurotiomycetidae</taxon>
        <taxon>Eurotiales</taxon>
        <taxon>Aspergillaceae</taxon>
        <taxon>Aspergillus</taxon>
        <taxon>Aspergillus subgen. Circumdati</taxon>
    </lineage>
</organism>
<keyword evidence="2" id="KW-1185">Reference proteome</keyword>
<dbReference type="OrthoDB" id="4496615at2759"/>
<proteinExistence type="predicted"/>
<dbReference type="EMBL" id="MSFL01000012">
    <property type="protein sequence ID" value="PWY82030.1"/>
    <property type="molecule type" value="Genomic_DNA"/>
</dbReference>
<evidence type="ECO:0000313" key="2">
    <source>
        <dbReference type="Proteomes" id="UP000247233"/>
    </source>
</evidence>
<dbReference type="InterPro" id="IPR011009">
    <property type="entry name" value="Kinase-like_dom_sf"/>
</dbReference>
<dbReference type="GeneID" id="37069334"/>
<comment type="caution">
    <text evidence="1">The sequence shown here is derived from an EMBL/GenBank/DDBJ whole genome shotgun (WGS) entry which is preliminary data.</text>
</comment>
<accession>A0A317WCY7</accession>
<dbReference type="AlphaFoldDB" id="A0A317WCY7"/>
<protein>
    <recommendedName>
        <fullName evidence="3">Protein kinase domain-containing protein</fullName>
    </recommendedName>
</protein>
<dbReference type="RefSeq" id="XP_025399295.1">
    <property type="nucleotide sequence ID" value="XM_025547097.1"/>
</dbReference>
<evidence type="ECO:0008006" key="3">
    <source>
        <dbReference type="Google" id="ProtNLM"/>
    </source>
</evidence>
<name>A0A317WCY7_9EURO</name>
<reference evidence="1 2" key="1">
    <citation type="submission" date="2016-12" db="EMBL/GenBank/DDBJ databases">
        <title>The genomes of Aspergillus section Nigri reveals drivers in fungal speciation.</title>
        <authorList>
            <consortium name="DOE Joint Genome Institute"/>
            <person name="Vesth T.C."/>
            <person name="Nybo J."/>
            <person name="Theobald S."/>
            <person name="Brandl J."/>
            <person name="Frisvad J.C."/>
            <person name="Nielsen K.F."/>
            <person name="Lyhne E.K."/>
            <person name="Kogle M.E."/>
            <person name="Kuo A."/>
            <person name="Riley R."/>
            <person name="Clum A."/>
            <person name="Nolan M."/>
            <person name="Lipzen A."/>
            <person name="Salamov A."/>
            <person name="Henrissat B."/>
            <person name="Wiebenga A."/>
            <person name="De Vries R.P."/>
            <person name="Grigoriev I.V."/>
            <person name="Mortensen U.H."/>
            <person name="Andersen M.R."/>
            <person name="Baker S.E."/>
        </authorList>
    </citation>
    <scope>NUCLEOTIDE SEQUENCE [LARGE SCALE GENOMIC DNA]</scope>
    <source>
        <strain evidence="1 2">CBS 117.55</strain>
    </source>
</reference>
<gene>
    <name evidence="1" type="ORF">BO70DRAFT_405070</name>
</gene>
<dbReference type="Proteomes" id="UP000247233">
    <property type="component" value="Unassembled WGS sequence"/>
</dbReference>
<sequence length="228" mass="26422">MNDYRYPNGMMMIAQVGREMVISNHRYTITKVLSEKPKRELHEYWVVYEATAVGTTQRFALKVRYQLVAPSLSERDLESEGRMAEDCFNEEHRALRECEGSGHTPRYFGHGELPQGANPHYPAGYARVIAMSLVRGTSVVEIEDLRFRDQVRAAIREKLTETLEYIRLKGWTFFEPETEQIFYDSSTKKICLVGFSRAGKEDYDPKEEEPFTKNSMDVLAFGLGWRVE</sequence>
<evidence type="ECO:0000313" key="1">
    <source>
        <dbReference type="EMBL" id="PWY82030.1"/>
    </source>
</evidence>